<dbReference type="InterPro" id="IPR052337">
    <property type="entry name" value="SAT4-like"/>
</dbReference>
<comment type="caution">
    <text evidence="8">The sequence shown here is derived from an EMBL/GenBank/DDBJ whole genome shotgun (WGS) entry which is preliminary data.</text>
</comment>
<comment type="subcellular location">
    <subcellularLocation>
        <location evidence="1">Membrane</location>
        <topology evidence="1">Multi-pass membrane protein</topology>
    </subcellularLocation>
</comment>
<name>A0A8H2ZMM8_9HELO</name>
<feature type="domain" description="Rhodopsin" evidence="7">
    <location>
        <begin position="33"/>
        <end position="272"/>
    </location>
</feature>
<dbReference type="PANTHER" id="PTHR33048:SF42">
    <property type="entry name" value="INTEGRAL MEMBRANE PROTEIN"/>
    <property type="match status" value="1"/>
</dbReference>
<feature type="transmembrane region" description="Helical" evidence="6">
    <location>
        <begin position="211"/>
        <end position="231"/>
    </location>
</feature>
<organism evidence="8 9">
    <name type="scientific">Sclerotinia trifoliorum</name>
    <dbReference type="NCBI Taxonomy" id="28548"/>
    <lineage>
        <taxon>Eukaryota</taxon>
        <taxon>Fungi</taxon>
        <taxon>Dikarya</taxon>
        <taxon>Ascomycota</taxon>
        <taxon>Pezizomycotina</taxon>
        <taxon>Leotiomycetes</taxon>
        <taxon>Helotiales</taxon>
        <taxon>Sclerotiniaceae</taxon>
        <taxon>Sclerotinia</taxon>
    </lineage>
</organism>
<evidence type="ECO:0000256" key="3">
    <source>
        <dbReference type="ARBA" id="ARBA00022989"/>
    </source>
</evidence>
<evidence type="ECO:0000313" key="8">
    <source>
        <dbReference type="EMBL" id="CAD6444617.1"/>
    </source>
</evidence>
<evidence type="ECO:0000259" key="7">
    <source>
        <dbReference type="Pfam" id="PF20684"/>
    </source>
</evidence>
<protein>
    <submittedName>
        <fullName evidence="8">F280eef8-7703-4d13-9779-2842301100dc</fullName>
    </submittedName>
</protein>
<keyword evidence="4 6" id="KW-0472">Membrane</keyword>
<evidence type="ECO:0000256" key="5">
    <source>
        <dbReference type="ARBA" id="ARBA00038359"/>
    </source>
</evidence>
<sequence length="332" mass="37717">MESMDNVEDISIASRILLICWPLYAISGILIMLRLIAKMKIHIPFALEDLLVILAMIFGICHISLNTWGIGFGIGRHVMFLTESQTAMALKAEFISQPFGVISPTLGRISFAVHLTRLLGHSQNIRRFLYFLIAQNALINFLALILIFFQCSNISYNWDRVGHKDQCWNVKTEAAIGYFQGSSSSLTDLALTILPVAMVLNLHIQLHLKFLLTFLLGVSLFAFIAAVIRTYCTMGDNKDPTYNTVNFIVWCAVENCTVIITSSIPFLRPLFRPVPKPYIEVKRHPNPVILRHKSIEYRNSMEILAVSETRQVEMEDKEDKKSIFQVEIHSLV</sequence>
<feature type="transmembrane region" description="Helical" evidence="6">
    <location>
        <begin position="94"/>
        <end position="116"/>
    </location>
</feature>
<evidence type="ECO:0000256" key="1">
    <source>
        <dbReference type="ARBA" id="ARBA00004141"/>
    </source>
</evidence>
<gene>
    <name evidence="8" type="ORF">SCLTRI_LOCUS4409</name>
</gene>
<dbReference type="Pfam" id="PF20684">
    <property type="entry name" value="Fung_rhodopsin"/>
    <property type="match status" value="1"/>
</dbReference>
<dbReference type="InterPro" id="IPR049326">
    <property type="entry name" value="Rhodopsin_dom_fungi"/>
</dbReference>
<keyword evidence="2 6" id="KW-0812">Transmembrane</keyword>
<proteinExistence type="inferred from homology"/>
<feature type="transmembrane region" description="Helical" evidence="6">
    <location>
        <begin position="247"/>
        <end position="267"/>
    </location>
</feature>
<feature type="transmembrane region" description="Helical" evidence="6">
    <location>
        <begin position="49"/>
        <end position="74"/>
    </location>
</feature>
<dbReference type="OrthoDB" id="5429740at2759"/>
<dbReference type="PANTHER" id="PTHR33048">
    <property type="entry name" value="PTH11-LIKE INTEGRAL MEMBRANE PROTEIN (AFU_ORTHOLOGUE AFUA_5G11245)"/>
    <property type="match status" value="1"/>
</dbReference>
<dbReference type="AlphaFoldDB" id="A0A8H2ZMM8"/>
<feature type="transmembrane region" description="Helical" evidence="6">
    <location>
        <begin position="128"/>
        <end position="149"/>
    </location>
</feature>
<dbReference type="Proteomes" id="UP000624404">
    <property type="component" value="Unassembled WGS sequence"/>
</dbReference>
<evidence type="ECO:0000313" key="9">
    <source>
        <dbReference type="Proteomes" id="UP000624404"/>
    </source>
</evidence>
<evidence type="ECO:0000256" key="6">
    <source>
        <dbReference type="SAM" id="Phobius"/>
    </source>
</evidence>
<keyword evidence="3 6" id="KW-1133">Transmembrane helix</keyword>
<dbReference type="GO" id="GO:0016020">
    <property type="term" value="C:membrane"/>
    <property type="evidence" value="ECO:0007669"/>
    <property type="project" value="UniProtKB-SubCell"/>
</dbReference>
<evidence type="ECO:0000256" key="2">
    <source>
        <dbReference type="ARBA" id="ARBA00022692"/>
    </source>
</evidence>
<evidence type="ECO:0000256" key="4">
    <source>
        <dbReference type="ARBA" id="ARBA00023136"/>
    </source>
</evidence>
<accession>A0A8H2ZMM8</accession>
<keyword evidence="9" id="KW-1185">Reference proteome</keyword>
<dbReference type="EMBL" id="CAJHIA010000012">
    <property type="protein sequence ID" value="CAD6444617.1"/>
    <property type="molecule type" value="Genomic_DNA"/>
</dbReference>
<comment type="similarity">
    <text evidence="5">Belongs to the SAT4 family.</text>
</comment>
<feature type="transmembrane region" description="Helical" evidence="6">
    <location>
        <begin position="12"/>
        <end position="37"/>
    </location>
</feature>
<reference evidence="8" key="1">
    <citation type="submission" date="2020-10" db="EMBL/GenBank/DDBJ databases">
        <authorList>
            <person name="Kusch S."/>
        </authorList>
    </citation>
    <scope>NUCLEOTIDE SEQUENCE</scope>
    <source>
        <strain evidence="8">SwB9</strain>
    </source>
</reference>